<keyword evidence="4" id="KW-0411">Iron-sulfur</keyword>
<feature type="domain" description="Radical SAM core" evidence="5">
    <location>
        <begin position="75"/>
        <end position="290"/>
    </location>
</feature>
<dbReference type="PANTHER" id="PTHR11228">
    <property type="entry name" value="RADICAL SAM DOMAIN PROTEIN"/>
    <property type="match status" value="1"/>
</dbReference>
<dbReference type="SFLD" id="SFLDS00029">
    <property type="entry name" value="Radical_SAM"/>
    <property type="match status" value="1"/>
</dbReference>
<dbReference type="Pfam" id="PF04055">
    <property type="entry name" value="Radical_SAM"/>
    <property type="match status" value="1"/>
</dbReference>
<reference evidence="6 7" key="1">
    <citation type="submission" date="2021-01" db="EMBL/GenBank/DDBJ databases">
        <title>Whole genome shotgun sequence of Actinoplanes humidus NBRC 14915.</title>
        <authorList>
            <person name="Komaki H."/>
            <person name="Tamura T."/>
        </authorList>
    </citation>
    <scope>NUCLEOTIDE SEQUENCE [LARGE SCALE GENOMIC DNA]</scope>
    <source>
        <strain evidence="6 7">NBRC 14915</strain>
    </source>
</reference>
<keyword evidence="1" id="KW-0949">S-adenosyl-L-methionine</keyword>
<dbReference type="InterPro" id="IPR058240">
    <property type="entry name" value="rSAM_sf"/>
</dbReference>
<dbReference type="PANTHER" id="PTHR11228:SF7">
    <property type="entry name" value="PQQA PEPTIDE CYCLASE"/>
    <property type="match status" value="1"/>
</dbReference>
<dbReference type="InterPro" id="IPR013785">
    <property type="entry name" value="Aldolase_TIM"/>
</dbReference>
<dbReference type="SUPFAM" id="SSF102114">
    <property type="entry name" value="Radical SAM enzymes"/>
    <property type="match status" value="1"/>
</dbReference>
<dbReference type="PROSITE" id="PS51918">
    <property type="entry name" value="RADICAL_SAM"/>
    <property type="match status" value="1"/>
</dbReference>
<accession>A0ABQ3ZGE2</accession>
<evidence type="ECO:0000313" key="7">
    <source>
        <dbReference type="Proteomes" id="UP000603200"/>
    </source>
</evidence>
<dbReference type="SFLD" id="SFLDG01067">
    <property type="entry name" value="SPASM/twitch_domain_containing"/>
    <property type="match status" value="1"/>
</dbReference>
<keyword evidence="7" id="KW-1185">Reference proteome</keyword>
<sequence length="367" mass="40887">MYQLIGTKYLGEYFVLRQGSVSGVRLSASKFQELRDAGPDGLSPPWLVEMAQQTWQVELADQPIAGNVLVRPDSPHGYSRASYELNLGCNYDCEHCYLGLKRFEGLDWPDRERLLLTMRDAGVVWLQLTGGEPLVDRHFRDVYTYAFELGMLQTISTNGSRLWRADILDLLVTRPVYRLTISVYGATADGYDKVTRRPGSFQKFTKGLAAAVEAKLPMNLNLVVTQSNAHELDGMKALADRYGLPYHVYSNISPTIYGGAEVLRSQDPSYLRRRTPFTGCNAGHTFFHADPYGKASICKVGRDPNVPLLEEEVEGLRRLGGIADRLLGRQGGCTGCTLQGTCGTCMPLVQLYRKANADLRTYCQHGN</sequence>
<dbReference type="EMBL" id="BOMN01000010">
    <property type="protein sequence ID" value="GIE17579.1"/>
    <property type="molecule type" value="Genomic_DNA"/>
</dbReference>
<evidence type="ECO:0000256" key="1">
    <source>
        <dbReference type="ARBA" id="ARBA00022691"/>
    </source>
</evidence>
<evidence type="ECO:0000259" key="5">
    <source>
        <dbReference type="PROSITE" id="PS51918"/>
    </source>
</evidence>
<dbReference type="InterPro" id="IPR050377">
    <property type="entry name" value="Radical_SAM_PqqE_MftC-like"/>
</dbReference>
<keyword evidence="2" id="KW-0479">Metal-binding</keyword>
<gene>
    <name evidence="6" type="ORF">Ahu01nite_006810</name>
</gene>
<comment type="caution">
    <text evidence="6">The sequence shown here is derived from an EMBL/GenBank/DDBJ whole genome shotgun (WGS) entry which is preliminary data.</text>
</comment>
<evidence type="ECO:0000256" key="3">
    <source>
        <dbReference type="ARBA" id="ARBA00023004"/>
    </source>
</evidence>
<dbReference type="Gene3D" id="3.20.20.70">
    <property type="entry name" value="Aldolase class I"/>
    <property type="match status" value="1"/>
</dbReference>
<proteinExistence type="predicted"/>
<dbReference type="InterPro" id="IPR007197">
    <property type="entry name" value="rSAM"/>
</dbReference>
<dbReference type="Proteomes" id="UP000603200">
    <property type="component" value="Unassembled WGS sequence"/>
</dbReference>
<evidence type="ECO:0000256" key="4">
    <source>
        <dbReference type="ARBA" id="ARBA00023014"/>
    </source>
</evidence>
<dbReference type="CDD" id="cd01335">
    <property type="entry name" value="Radical_SAM"/>
    <property type="match status" value="1"/>
</dbReference>
<name>A0ABQ3ZGE2_9ACTN</name>
<dbReference type="RefSeq" id="WP_203834858.1">
    <property type="nucleotide sequence ID" value="NZ_BAAATV010000001.1"/>
</dbReference>
<evidence type="ECO:0000313" key="6">
    <source>
        <dbReference type="EMBL" id="GIE17579.1"/>
    </source>
</evidence>
<organism evidence="6 7">
    <name type="scientific">Winogradskya humida</name>
    <dbReference type="NCBI Taxonomy" id="113566"/>
    <lineage>
        <taxon>Bacteria</taxon>
        <taxon>Bacillati</taxon>
        <taxon>Actinomycetota</taxon>
        <taxon>Actinomycetes</taxon>
        <taxon>Micromonosporales</taxon>
        <taxon>Micromonosporaceae</taxon>
        <taxon>Winogradskya</taxon>
    </lineage>
</organism>
<keyword evidence="3" id="KW-0408">Iron</keyword>
<protein>
    <recommendedName>
        <fullName evidence="5">Radical SAM core domain-containing protein</fullName>
    </recommendedName>
</protein>
<evidence type="ECO:0000256" key="2">
    <source>
        <dbReference type="ARBA" id="ARBA00022723"/>
    </source>
</evidence>